<dbReference type="RefSeq" id="WP_378291933.1">
    <property type="nucleotide sequence ID" value="NZ_JBHULE010000019.1"/>
</dbReference>
<dbReference type="PANTHER" id="PTHR43547">
    <property type="entry name" value="TWO-COMPONENT HISTIDINE KINASE"/>
    <property type="match status" value="1"/>
</dbReference>
<dbReference type="Gene3D" id="2.130.10.10">
    <property type="entry name" value="YVTN repeat-like/Quinoprotein amine dehydrogenase"/>
    <property type="match status" value="3"/>
</dbReference>
<dbReference type="PROSITE" id="PS50930">
    <property type="entry name" value="HTH_LYTTR"/>
    <property type="match status" value="1"/>
</dbReference>
<evidence type="ECO:0000313" key="5">
    <source>
        <dbReference type="Proteomes" id="UP001597319"/>
    </source>
</evidence>
<organism evidence="4 5">
    <name type="scientific">Aquimarina rubra</name>
    <dbReference type="NCBI Taxonomy" id="1920033"/>
    <lineage>
        <taxon>Bacteria</taxon>
        <taxon>Pseudomonadati</taxon>
        <taxon>Bacteroidota</taxon>
        <taxon>Flavobacteriia</taxon>
        <taxon>Flavobacteriales</taxon>
        <taxon>Flavobacteriaceae</taxon>
        <taxon>Aquimarina</taxon>
    </lineage>
</organism>
<name>A0ABW5LDQ9_9FLAO</name>
<dbReference type="InterPro" id="IPR007492">
    <property type="entry name" value="LytTR_DNA-bd_dom"/>
</dbReference>
<dbReference type="Gene3D" id="2.60.40.10">
    <property type="entry name" value="Immunoglobulins"/>
    <property type="match status" value="1"/>
</dbReference>
<keyword evidence="1" id="KW-0597">Phosphoprotein</keyword>
<feature type="transmembrane region" description="Helical" evidence="2">
    <location>
        <begin position="701"/>
        <end position="719"/>
    </location>
</feature>
<dbReference type="EMBL" id="JBHULE010000019">
    <property type="protein sequence ID" value="MFD2562925.1"/>
    <property type="molecule type" value="Genomic_DNA"/>
</dbReference>
<dbReference type="InterPro" id="IPR011110">
    <property type="entry name" value="Reg_prop"/>
</dbReference>
<sequence>MNFKNYLLILYFALQMSYSQTHIYTHYGVDEGLPSSEVYDIYQDKEGYIWFATDKGLSRFNGSEFENFTTKDGLPDNTILDFYPQENGQIWCFGYHSQRLFYFDEVFSGFTDYKYNSMLKSEFDGNTIIKSIVLDENETLYTGGYGICGLFRVSSNGELSKRFDLDSRSTKSIKDAQINFGVLTTKKAFFSICHKYNSEDDVVIVNSENSPASRLDFIFLNKNKSVFIDRKLGVLSKKEGLKYYETQHNPIGIKRIDDDTFFVGYYSNGAEIRNTSGEIIETFLPKKSVTGFLTDAEGSYWFSTLDDGVYCIKNPGIKVLTKDHISSLVKDNNNVLYAGYGNGDIAKISKKQIDIIYKGLNDHPAYVEFDSRNNNLYGYSDNYLINYSNKNKPSILPANKLPEYIDDPLLNSGTGYFNLRKNDAVIRYKLPEKVQDVCMYNGDVLIGTSSGLFILKNEVIKKHQPTNILRSRIDDIDLHKKLNTVYMATQGRGVIVYGDSIYNITQKNGLTNNIVSEVHIENDTVVWACTNSGLNRINFKKDNSYSVKTITKADGLLSNDIDDIEIIGDTIWVSTKKGLGYFTKDFFKEKEASKIISLKLKDVSINNTSIGSVNTNLKHHQNSIDFTLQAVSHRNTDKINYFYRLKEIDTTWTKTDNRKIHFPSLSPGAYTFQAKANVLDNPDNHLVSYTFTILPPFWKSWWFYGICFVLFSCLVYLFFKIRILTYNQDVFRELIRLAIKRLKRKEQFYNFRANSEDFKIPTHQIQYINSQGNYLDITTNKKTYTIRCKIGDFINTTPDALEYVRVHRSYIIRIDQVTSKGKNWVVINDQRIPVGDTYLNELDKILF</sequence>
<dbReference type="SMART" id="SM00850">
    <property type="entry name" value="LytTR"/>
    <property type="match status" value="1"/>
</dbReference>
<evidence type="ECO:0000313" key="4">
    <source>
        <dbReference type="EMBL" id="MFD2562925.1"/>
    </source>
</evidence>
<dbReference type="InterPro" id="IPR011123">
    <property type="entry name" value="Y_Y_Y"/>
</dbReference>
<evidence type="ECO:0000256" key="1">
    <source>
        <dbReference type="ARBA" id="ARBA00022553"/>
    </source>
</evidence>
<keyword evidence="5" id="KW-1185">Reference proteome</keyword>
<dbReference type="Pfam" id="PF07495">
    <property type="entry name" value="Y_Y_Y"/>
    <property type="match status" value="1"/>
</dbReference>
<dbReference type="InterPro" id="IPR013783">
    <property type="entry name" value="Ig-like_fold"/>
</dbReference>
<dbReference type="SUPFAM" id="SSF101898">
    <property type="entry name" value="NHL repeat"/>
    <property type="match status" value="1"/>
</dbReference>
<dbReference type="Gene3D" id="2.40.50.1020">
    <property type="entry name" value="LytTr DNA-binding domain"/>
    <property type="match status" value="1"/>
</dbReference>
<keyword evidence="2" id="KW-0472">Membrane</keyword>
<protein>
    <submittedName>
        <fullName evidence="4">Two-component regulator propeller domain-containing protein</fullName>
    </submittedName>
</protein>
<dbReference type="InterPro" id="IPR015943">
    <property type="entry name" value="WD40/YVTN_repeat-like_dom_sf"/>
</dbReference>
<evidence type="ECO:0000259" key="3">
    <source>
        <dbReference type="PROSITE" id="PS50930"/>
    </source>
</evidence>
<dbReference type="PANTHER" id="PTHR43547:SF2">
    <property type="entry name" value="HYBRID SIGNAL TRANSDUCTION HISTIDINE KINASE C"/>
    <property type="match status" value="1"/>
</dbReference>
<accession>A0ABW5LDQ9</accession>
<dbReference type="Pfam" id="PF07494">
    <property type="entry name" value="Reg_prop"/>
    <property type="match status" value="1"/>
</dbReference>
<feature type="domain" description="HTH LytTR-type" evidence="3">
    <location>
        <begin position="749"/>
        <end position="847"/>
    </location>
</feature>
<dbReference type="Proteomes" id="UP001597319">
    <property type="component" value="Unassembled WGS sequence"/>
</dbReference>
<keyword evidence="2" id="KW-0812">Transmembrane</keyword>
<evidence type="ECO:0000256" key="2">
    <source>
        <dbReference type="SAM" id="Phobius"/>
    </source>
</evidence>
<comment type="caution">
    <text evidence="4">The sequence shown here is derived from an EMBL/GenBank/DDBJ whole genome shotgun (WGS) entry which is preliminary data.</text>
</comment>
<keyword evidence="2" id="KW-1133">Transmembrane helix</keyword>
<reference evidence="5" key="1">
    <citation type="journal article" date="2019" name="Int. J. Syst. Evol. Microbiol.">
        <title>The Global Catalogue of Microorganisms (GCM) 10K type strain sequencing project: providing services to taxonomists for standard genome sequencing and annotation.</title>
        <authorList>
            <consortium name="The Broad Institute Genomics Platform"/>
            <consortium name="The Broad Institute Genome Sequencing Center for Infectious Disease"/>
            <person name="Wu L."/>
            <person name="Ma J."/>
        </authorList>
    </citation>
    <scope>NUCLEOTIDE SEQUENCE [LARGE SCALE GENOMIC DNA]</scope>
    <source>
        <strain evidence="5">KCTC 52274</strain>
    </source>
</reference>
<dbReference type="Pfam" id="PF04397">
    <property type="entry name" value="LytTR"/>
    <property type="match status" value="1"/>
</dbReference>
<gene>
    <name evidence="4" type="ORF">ACFSR1_09635</name>
</gene>
<proteinExistence type="predicted"/>